<dbReference type="AlphaFoldDB" id="A0A859QMJ7"/>
<dbReference type="InterPro" id="IPR050484">
    <property type="entry name" value="Transf_Hexapept/Carb_Anhydrase"/>
</dbReference>
<proteinExistence type="predicted"/>
<protein>
    <submittedName>
        <fullName evidence="1">Gamma carbonic anhydrase family protein</fullName>
    </submittedName>
</protein>
<organism evidence="1 2">
    <name type="scientific">Sinorhizobium mexicanum</name>
    <dbReference type="NCBI Taxonomy" id="375549"/>
    <lineage>
        <taxon>Bacteria</taxon>
        <taxon>Pseudomonadati</taxon>
        <taxon>Pseudomonadota</taxon>
        <taxon>Alphaproteobacteria</taxon>
        <taxon>Hyphomicrobiales</taxon>
        <taxon>Rhizobiaceae</taxon>
        <taxon>Sinorhizobium/Ensifer group</taxon>
        <taxon>Sinorhizobium</taxon>
    </lineage>
</organism>
<dbReference type="EMBL" id="CP041238">
    <property type="protein sequence ID" value="QLL61476.1"/>
    <property type="molecule type" value="Genomic_DNA"/>
</dbReference>
<dbReference type="InterPro" id="IPR011004">
    <property type="entry name" value="Trimer_LpxA-like_sf"/>
</dbReference>
<evidence type="ECO:0000313" key="2">
    <source>
        <dbReference type="Proteomes" id="UP000510721"/>
    </source>
</evidence>
<dbReference type="InterPro" id="IPR001451">
    <property type="entry name" value="Hexapep"/>
</dbReference>
<dbReference type="PANTHER" id="PTHR13061">
    <property type="entry name" value="DYNACTIN SUBUNIT P25"/>
    <property type="match status" value="1"/>
</dbReference>
<dbReference type="CDD" id="cd04645">
    <property type="entry name" value="LbH_gamma_CA_like"/>
    <property type="match status" value="1"/>
</dbReference>
<keyword evidence="2" id="KW-1185">Reference proteome</keyword>
<evidence type="ECO:0000313" key="1">
    <source>
        <dbReference type="EMBL" id="QLL61476.1"/>
    </source>
</evidence>
<gene>
    <name evidence="1" type="ORF">FKV68_08465</name>
</gene>
<dbReference type="KEGG" id="emx:FKV68_08465"/>
<sequence>MSVYELGDQAPNFEDSHTGWVAANAILVGDISLGRDVTVWFGAVVRADVEKVTIGSGTNIQDQAVMHADPGFPVVIGRGCTIGHRALVHGCVIGENTLVGMGAIILNGARIGANSIVGAGALVTEGKTFPDNALILGSPARMGRPLTDEEVQRNRSAAKHYVANGERYKNSFSERTTTR</sequence>
<dbReference type="Gene3D" id="2.160.10.10">
    <property type="entry name" value="Hexapeptide repeat proteins"/>
    <property type="match status" value="1"/>
</dbReference>
<dbReference type="SUPFAM" id="SSF51161">
    <property type="entry name" value="Trimeric LpxA-like enzymes"/>
    <property type="match status" value="1"/>
</dbReference>
<dbReference type="RefSeq" id="WP_180941029.1">
    <property type="nucleotide sequence ID" value="NZ_CP041238.1"/>
</dbReference>
<dbReference type="PANTHER" id="PTHR13061:SF29">
    <property type="entry name" value="GAMMA CARBONIC ANHYDRASE-LIKE 1, MITOCHONDRIAL-RELATED"/>
    <property type="match status" value="1"/>
</dbReference>
<accession>A0A859QMJ7</accession>
<name>A0A859QMJ7_9HYPH</name>
<reference evidence="1 2" key="1">
    <citation type="submission" date="2019-06" db="EMBL/GenBank/DDBJ databases">
        <title>Complete genome sequence of Ensifer mexicanus ITTG R7 isolated from nodules of Acacia angustissima (Mill.) Kuntze.</title>
        <authorList>
            <person name="Rincon-Rosales R."/>
            <person name="Rogel M.A."/>
            <person name="Guerrero G."/>
            <person name="Rincon-Molina C.I."/>
            <person name="Lopez-Lopez A."/>
            <person name="Martinez-Romero E."/>
        </authorList>
    </citation>
    <scope>NUCLEOTIDE SEQUENCE [LARGE SCALE GENOMIC DNA]</scope>
    <source>
        <strain evidence="1 2">ITTG R7</strain>
    </source>
</reference>
<dbReference type="Proteomes" id="UP000510721">
    <property type="component" value="Chromosome"/>
</dbReference>
<dbReference type="Pfam" id="PF00132">
    <property type="entry name" value="Hexapep"/>
    <property type="match status" value="1"/>
</dbReference>
<dbReference type="InterPro" id="IPR047324">
    <property type="entry name" value="LbH_gamma_CA-like"/>
</dbReference>